<keyword evidence="3" id="KW-1185">Reference proteome</keyword>
<dbReference type="RefSeq" id="WP_075151509.1">
    <property type="nucleotide sequence ID" value="NZ_CP018820.1"/>
</dbReference>
<protein>
    <submittedName>
        <fullName evidence="1">Uncharacterized protein</fullName>
    </submittedName>
</protein>
<dbReference type="GeneID" id="44132946"/>
<gene>
    <name evidence="1" type="ORF">BRX40_10275</name>
    <name evidence="2" type="ORF">CA257_13810</name>
</gene>
<proteinExistence type="predicted"/>
<reference evidence="1" key="1">
    <citation type="submission" date="2016-12" db="EMBL/GenBank/DDBJ databases">
        <title>Whole genome sequencing of Sphingomonas koreensis.</title>
        <authorList>
            <person name="Conlan S."/>
            <person name="Thomas P.J."/>
            <person name="Mullikin J."/>
            <person name="Palmore T.N."/>
            <person name="Frank K.M."/>
            <person name="Segre J.A."/>
        </authorList>
    </citation>
    <scope>NUCLEOTIDE SEQUENCE</scope>
    <source>
        <strain evidence="1">ABOJV</strain>
    </source>
</reference>
<dbReference type="KEGG" id="skr:BRX40_10275"/>
<reference evidence="3" key="2">
    <citation type="submission" date="2016-12" db="EMBL/GenBank/DDBJ databases">
        <title>Whole genome sequencing of Sphingomonas sp. ABOJV.</title>
        <authorList>
            <person name="Conlan S."/>
            <person name="Thomas P.J."/>
            <person name="Mullikin J."/>
            <person name="Palmore T.N."/>
            <person name="Frank K.M."/>
            <person name="Segre J.A."/>
        </authorList>
    </citation>
    <scope>NUCLEOTIDE SEQUENCE [LARGE SCALE GENOMIC DNA]</scope>
    <source>
        <strain evidence="3">ABOJV</strain>
    </source>
</reference>
<dbReference type="Proteomes" id="UP000185161">
    <property type="component" value="Chromosome"/>
</dbReference>
<reference evidence="2 4" key="3">
    <citation type="submission" date="2018-07" db="EMBL/GenBank/DDBJ databases">
        <title>Genomic and Epidemiologic Investigation of an Indolent Hospital Outbreak.</title>
        <authorList>
            <person name="Johnson R.C."/>
            <person name="Deming C."/>
            <person name="Conlan S."/>
            <person name="Zellmer C.J."/>
            <person name="Michelin A.V."/>
            <person name="Lee-Lin S."/>
            <person name="Thomas P.J."/>
            <person name="Park M."/>
            <person name="Weingarten R.A."/>
            <person name="Less J."/>
            <person name="Dekker J.P."/>
            <person name="Frank K.M."/>
            <person name="Musser K.A."/>
            <person name="Mcquiston J.R."/>
            <person name="Henderson D.K."/>
            <person name="Lau A.F."/>
            <person name="Palmore T.N."/>
            <person name="Segre J.A."/>
        </authorList>
    </citation>
    <scope>NUCLEOTIDE SEQUENCE [LARGE SCALE GENOMIC DNA]</scope>
    <source>
        <strain evidence="2 4">SK-NIH.Env10_0317</strain>
    </source>
</reference>
<evidence type="ECO:0000313" key="4">
    <source>
        <dbReference type="Proteomes" id="UP000286681"/>
    </source>
</evidence>
<dbReference type="OrthoDB" id="117988at2"/>
<evidence type="ECO:0000313" key="1">
    <source>
        <dbReference type="EMBL" id="APR52757.1"/>
    </source>
</evidence>
<name>A0A1L6JA86_9SPHN</name>
<dbReference type="STRING" id="93064.BRX40_10275"/>
<dbReference type="AlphaFoldDB" id="A0A1L6JA86"/>
<accession>A0A1L6JA86</accession>
<organism evidence="1 3">
    <name type="scientific">Sphingomonas koreensis</name>
    <dbReference type="NCBI Taxonomy" id="93064"/>
    <lineage>
        <taxon>Bacteria</taxon>
        <taxon>Pseudomonadati</taxon>
        <taxon>Pseudomonadota</taxon>
        <taxon>Alphaproteobacteria</taxon>
        <taxon>Sphingomonadales</taxon>
        <taxon>Sphingomonadaceae</taxon>
        <taxon>Sphingomonas</taxon>
    </lineage>
</organism>
<evidence type="ECO:0000313" key="2">
    <source>
        <dbReference type="EMBL" id="RSV01779.1"/>
    </source>
</evidence>
<dbReference type="Proteomes" id="UP000286681">
    <property type="component" value="Unassembled WGS sequence"/>
</dbReference>
<dbReference type="EMBL" id="QQWO01000011">
    <property type="protein sequence ID" value="RSV01779.1"/>
    <property type="molecule type" value="Genomic_DNA"/>
</dbReference>
<dbReference type="EMBL" id="CP018820">
    <property type="protein sequence ID" value="APR52757.1"/>
    <property type="molecule type" value="Genomic_DNA"/>
</dbReference>
<evidence type="ECO:0000313" key="3">
    <source>
        <dbReference type="Proteomes" id="UP000185161"/>
    </source>
</evidence>
<sequence>MINHSIRFFADDSAIAHLGEGLIACTLAREEWTHEAHLAACLYLLDRRRDIDVDGEIAGLISRFNESVGGVNDDQNGYHDTITRTYVAGVRRFLREEATGDLTADVNALLASETGSRNWPLRFYSRERLFSVEARRGFVQPDRAPLP</sequence>